<evidence type="ECO:0000313" key="5">
    <source>
        <dbReference type="EMBL" id="MCR6545856.1"/>
    </source>
</evidence>
<dbReference type="Proteomes" id="UP001524944">
    <property type="component" value="Unassembled WGS sequence"/>
</dbReference>
<keyword evidence="6" id="KW-1185">Reference proteome</keyword>
<dbReference type="PANTHER" id="PTHR11820">
    <property type="entry name" value="ACYLPYRUVASE"/>
    <property type="match status" value="1"/>
</dbReference>
<proteinExistence type="inferred from homology"/>
<evidence type="ECO:0000259" key="4">
    <source>
        <dbReference type="Pfam" id="PF10370"/>
    </source>
</evidence>
<evidence type="ECO:0000313" key="6">
    <source>
        <dbReference type="Proteomes" id="UP001524944"/>
    </source>
</evidence>
<dbReference type="PANTHER" id="PTHR11820:SF7">
    <property type="entry name" value="ACYLPYRUVASE FAHD1, MITOCHONDRIAL"/>
    <property type="match status" value="1"/>
</dbReference>
<evidence type="ECO:0000256" key="2">
    <source>
        <dbReference type="ARBA" id="ARBA00022723"/>
    </source>
</evidence>
<reference evidence="5 6" key="1">
    <citation type="submission" date="2022-08" db="EMBL/GenBank/DDBJ databases">
        <title>Proteogenomics of the novel Dehalobacterium formicoaceticum strain EZ94 highlights a key role of methyltransferases during anaerobic dichloromethane degradation.</title>
        <authorList>
            <person name="Wasmund K."/>
        </authorList>
    </citation>
    <scope>NUCLEOTIDE SEQUENCE [LARGE SCALE GENOMIC DNA]</scope>
    <source>
        <strain evidence="5 6">EZ94</strain>
    </source>
</reference>
<dbReference type="Pfam" id="PF10370">
    <property type="entry name" value="Rv2993c-like_N"/>
    <property type="match status" value="1"/>
</dbReference>
<dbReference type="Gene3D" id="3.90.850.10">
    <property type="entry name" value="Fumarylacetoacetase-like, C-terminal domain"/>
    <property type="match status" value="1"/>
</dbReference>
<gene>
    <name evidence="5" type="ORF">NVS47_10095</name>
</gene>
<name>A0ABT1Y4R1_9FIRM</name>
<accession>A0ABT1Y4R1</accession>
<dbReference type="Pfam" id="PF01557">
    <property type="entry name" value="FAA_hydrolase"/>
    <property type="match status" value="1"/>
</dbReference>
<dbReference type="InterPro" id="IPR011234">
    <property type="entry name" value="Fumarylacetoacetase-like_C"/>
</dbReference>
<evidence type="ECO:0000259" key="3">
    <source>
        <dbReference type="Pfam" id="PF01557"/>
    </source>
</evidence>
<dbReference type="RefSeq" id="WP_257913342.1">
    <property type="nucleotide sequence ID" value="NZ_JANPWE010000004.1"/>
</dbReference>
<comment type="caution">
    <text evidence="5">The sequence shown here is derived from an EMBL/GenBank/DDBJ whole genome shotgun (WGS) entry which is preliminary data.</text>
</comment>
<evidence type="ECO:0000256" key="1">
    <source>
        <dbReference type="ARBA" id="ARBA00010211"/>
    </source>
</evidence>
<dbReference type="InterPro" id="IPR036663">
    <property type="entry name" value="Fumarylacetoacetase_C_sf"/>
</dbReference>
<feature type="domain" description="Fumarylacetoacetase-like C-terminal" evidence="3">
    <location>
        <begin position="55"/>
        <end position="250"/>
    </location>
</feature>
<sequence length="254" mass="28289">MKLIRFQKDNTVFQGVLQDELVFPLDGSYFDDFKIKEKGWPRHEVKLLAPCEPSKIICVGLNYADHAQEMNLVIPEWPVIFMKPFTTVIGPEEEIIYPDHFVKRLDYEGELAVVIKKTGKNIPEAESLDYVLGYTCSNDVTARNIQPKDGQWTVSKSFDTFCPLGPVIVTDLPWNELDISSRLNGVLKQQSNTKNLIFGIPYLIHYLSQVMTLLPGDVIITGTPSGIGAMEIGDEVSVTIEGIGTLTNLVGKAG</sequence>
<dbReference type="SUPFAM" id="SSF56529">
    <property type="entry name" value="FAH"/>
    <property type="match status" value="1"/>
</dbReference>
<keyword evidence="5" id="KW-0378">Hydrolase</keyword>
<keyword evidence="2" id="KW-0479">Metal-binding</keyword>
<protein>
    <submittedName>
        <fullName evidence="5">Fumarylacetoacetate hydrolase family protein</fullName>
    </submittedName>
</protein>
<dbReference type="EMBL" id="JANPWE010000004">
    <property type="protein sequence ID" value="MCR6545856.1"/>
    <property type="molecule type" value="Genomic_DNA"/>
</dbReference>
<dbReference type="InterPro" id="IPR018833">
    <property type="entry name" value="Rv2993c-like_N"/>
</dbReference>
<feature type="domain" description="Rv2993c-like N-terminal" evidence="4">
    <location>
        <begin position="1"/>
        <end position="50"/>
    </location>
</feature>
<comment type="similarity">
    <text evidence="1">Belongs to the FAH family.</text>
</comment>
<dbReference type="GO" id="GO:0016787">
    <property type="term" value="F:hydrolase activity"/>
    <property type="evidence" value="ECO:0007669"/>
    <property type="project" value="UniProtKB-KW"/>
</dbReference>
<organism evidence="5 6">
    <name type="scientific">Dehalobacterium formicoaceticum</name>
    <dbReference type="NCBI Taxonomy" id="51515"/>
    <lineage>
        <taxon>Bacteria</taxon>
        <taxon>Bacillati</taxon>
        <taxon>Bacillota</taxon>
        <taxon>Clostridia</taxon>
        <taxon>Eubacteriales</taxon>
        <taxon>Peptococcaceae</taxon>
        <taxon>Dehalobacterium</taxon>
    </lineage>
</organism>